<sequence length="303" mass="35039">MNPLFKFVLKLASSPRIDMQEDYIWIRKMQSFFSKDVSNKYRVLDEKIYSLEEEHEIPVRVFFPDKILHEENIIYIHGGGWALGDIDTYTRACMNLANHLGRPVYSINYRLAPEHPYPAGFNDCLRVVKVLLNSKKNNEKRKWVLMGDSAGGNLVAAVTLKLKEENEKLPDKQILLYPLTYWDHSSESPFKSMATNGYDYGLTIKKVQEYMEMYEPDKETRKSPFIAPLMAEDLSGQPDALVITSEFDPLRDEGEAYGKALKEAGNQVEIHRLLDTVHGFIKYPPYLEPVEKTYAFINEFLSH</sequence>
<evidence type="ECO:0000313" key="3">
    <source>
        <dbReference type="EMBL" id="SHE93255.1"/>
    </source>
</evidence>
<dbReference type="InterPro" id="IPR013094">
    <property type="entry name" value="AB_hydrolase_3"/>
</dbReference>
<dbReference type="GO" id="GO:0016787">
    <property type="term" value="F:hydrolase activity"/>
    <property type="evidence" value="ECO:0007669"/>
    <property type="project" value="UniProtKB-KW"/>
</dbReference>
<name>A0A1M4XIB9_9LACT</name>
<gene>
    <name evidence="3" type="ORF">SAMN02745249_01459</name>
</gene>
<proteinExistence type="predicted"/>
<reference evidence="3 4" key="1">
    <citation type="submission" date="2016-11" db="EMBL/GenBank/DDBJ databases">
        <authorList>
            <person name="Jaros S."/>
            <person name="Januszkiewicz K."/>
            <person name="Wedrychowicz H."/>
        </authorList>
    </citation>
    <scope>NUCLEOTIDE SEQUENCE [LARGE SCALE GENOMIC DNA]</scope>
    <source>
        <strain evidence="3 4">DSM 15692</strain>
    </source>
</reference>
<protein>
    <submittedName>
        <fullName evidence="3">Acetyl esterase/lipase</fullName>
    </submittedName>
</protein>
<keyword evidence="4" id="KW-1185">Reference proteome</keyword>
<evidence type="ECO:0000313" key="4">
    <source>
        <dbReference type="Proteomes" id="UP000184128"/>
    </source>
</evidence>
<dbReference type="PANTHER" id="PTHR48081">
    <property type="entry name" value="AB HYDROLASE SUPERFAMILY PROTEIN C4A8.06C"/>
    <property type="match status" value="1"/>
</dbReference>
<dbReference type="STRING" id="1121025.SAMN02745249_01459"/>
<dbReference type="SUPFAM" id="SSF53474">
    <property type="entry name" value="alpha/beta-Hydrolases"/>
    <property type="match status" value="1"/>
</dbReference>
<evidence type="ECO:0000259" key="2">
    <source>
        <dbReference type="Pfam" id="PF07859"/>
    </source>
</evidence>
<evidence type="ECO:0000256" key="1">
    <source>
        <dbReference type="ARBA" id="ARBA00022801"/>
    </source>
</evidence>
<dbReference type="Gene3D" id="3.40.50.1820">
    <property type="entry name" value="alpha/beta hydrolase"/>
    <property type="match status" value="1"/>
</dbReference>
<dbReference type="RefSeq" id="WP_073298203.1">
    <property type="nucleotide sequence ID" value="NZ_FQUF01000021.1"/>
</dbReference>
<dbReference type="Pfam" id="PF07859">
    <property type="entry name" value="Abhydrolase_3"/>
    <property type="match status" value="1"/>
</dbReference>
<organism evidence="3 4">
    <name type="scientific">Atopostipes suicloacalis DSM 15692</name>
    <dbReference type="NCBI Taxonomy" id="1121025"/>
    <lineage>
        <taxon>Bacteria</taxon>
        <taxon>Bacillati</taxon>
        <taxon>Bacillota</taxon>
        <taxon>Bacilli</taxon>
        <taxon>Lactobacillales</taxon>
        <taxon>Carnobacteriaceae</taxon>
        <taxon>Atopostipes</taxon>
    </lineage>
</organism>
<dbReference type="Proteomes" id="UP000184128">
    <property type="component" value="Unassembled WGS sequence"/>
</dbReference>
<dbReference type="EMBL" id="FQUF01000021">
    <property type="protein sequence ID" value="SHE93255.1"/>
    <property type="molecule type" value="Genomic_DNA"/>
</dbReference>
<dbReference type="InterPro" id="IPR029058">
    <property type="entry name" value="AB_hydrolase_fold"/>
</dbReference>
<feature type="domain" description="Alpha/beta hydrolase fold-3" evidence="2">
    <location>
        <begin position="73"/>
        <end position="281"/>
    </location>
</feature>
<keyword evidence="1" id="KW-0378">Hydrolase</keyword>
<dbReference type="PANTHER" id="PTHR48081:SF8">
    <property type="entry name" value="ALPHA_BETA HYDROLASE FOLD-3 DOMAIN-CONTAINING PROTEIN-RELATED"/>
    <property type="match status" value="1"/>
</dbReference>
<dbReference type="InterPro" id="IPR050300">
    <property type="entry name" value="GDXG_lipolytic_enzyme"/>
</dbReference>
<accession>A0A1M4XIB9</accession>
<dbReference type="AlphaFoldDB" id="A0A1M4XIB9"/>